<dbReference type="InterPro" id="IPR029044">
    <property type="entry name" value="Nucleotide-diphossugar_trans"/>
</dbReference>
<organism evidence="1 2">
    <name type="scientific">Circinella minor</name>
    <dbReference type="NCBI Taxonomy" id="1195481"/>
    <lineage>
        <taxon>Eukaryota</taxon>
        <taxon>Fungi</taxon>
        <taxon>Fungi incertae sedis</taxon>
        <taxon>Mucoromycota</taxon>
        <taxon>Mucoromycotina</taxon>
        <taxon>Mucoromycetes</taxon>
        <taxon>Mucorales</taxon>
        <taxon>Lichtheimiaceae</taxon>
        <taxon>Circinella</taxon>
    </lineage>
</organism>
<protein>
    <recommendedName>
        <fullName evidence="3">Glycogenin</fullName>
    </recommendedName>
</protein>
<keyword evidence="2" id="KW-1185">Reference proteome</keyword>
<sequence>MNRRLLFISVAFCWCIGLTYFFIIPEWSSSSSHTNSKDAVVDNNNSQELEAVDETLFHTDTYNNDTKANNINSELTALAGPFAYVTFLCDDAMAEATQVLVHSLVVNARTKHDIIVLVLPPVSQTVREQLEYLGARIIEIEKINYPWKETEAVVKEGYNKACRYSKLHLWNLTKYQKVVFLDADTLVVQGIDELFQRPQFSGAIDAGGVVNTGVFVAQPSKEIFRNMLDIYEKAPSYNRGDQGFLNWYFNQSSVHVLPGYYNLMIKFMHFSNLVASHVYRNTVKIVHFTSEIKPWNFYYLHNREWRDNYDTYLFDKWIKTGRNMRSRLAQGK</sequence>
<dbReference type="EMBL" id="JAEPRB010000107">
    <property type="protein sequence ID" value="KAG2221509.1"/>
    <property type="molecule type" value="Genomic_DNA"/>
</dbReference>
<evidence type="ECO:0000313" key="1">
    <source>
        <dbReference type="EMBL" id="KAG2221509.1"/>
    </source>
</evidence>
<accession>A0A8H7S2J5</accession>
<dbReference type="SUPFAM" id="SSF53448">
    <property type="entry name" value="Nucleotide-diphospho-sugar transferases"/>
    <property type="match status" value="1"/>
</dbReference>
<dbReference type="PANTHER" id="PTHR11183">
    <property type="entry name" value="GLYCOGENIN SUBFAMILY MEMBER"/>
    <property type="match status" value="1"/>
</dbReference>
<dbReference type="AlphaFoldDB" id="A0A8H7S2J5"/>
<proteinExistence type="predicted"/>
<dbReference type="Proteomes" id="UP000646827">
    <property type="component" value="Unassembled WGS sequence"/>
</dbReference>
<name>A0A8H7S2J5_9FUNG</name>
<evidence type="ECO:0008006" key="3">
    <source>
        <dbReference type="Google" id="ProtNLM"/>
    </source>
</evidence>
<reference evidence="1 2" key="1">
    <citation type="submission" date="2020-12" db="EMBL/GenBank/DDBJ databases">
        <title>Metabolic potential, ecology and presence of endohyphal bacteria is reflected in genomic diversity of Mucoromycotina.</title>
        <authorList>
            <person name="Muszewska A."/>
            <person name="Okrasinska A."/>
            <person name="Steczkiewicz K."/>
            <person name="Drgas O."/>
            <person name="Orlowska M."/>
            <person name="Perlinska-Lenart U."/>
            <person name="Aleksandrzak-Piekarczyk T."/>
            <person name="Szatraj K."/>
            <person name="Zielenkiewicz U."/>
            <person name="Pilsyk S."/>
            <person name="Malc E."/>
            <person name="Mieczkowski P."/>
            <person name="Kruszewska J.S."/>
            <person name="Biernat P."/>
            <person name="Pawlowska J."/>
        </authorList>
    </citation>
    <scope>NUCLEOTIDE SEQUENCE [LARGE SCALE GENOMIC DNA]</scope>
    <source>
        <strain evidence="1 2">CBS 142.35</strain>
    </source>
</reference>
<comment type="caution">
    <text evidence="1">The sequence shown here is derived from an EMBL/GenBank/DDBJ whole genome shotgun (WGS) entry which is preliminary data.</text>
</comment>
<dbReference type="InterPro" id="IPR050587">
    <property type="entry name" value="GNT1/Glycosyltrans_8"/>
</dbReference>
<dbReference type="Pfam" id="PF01501">
    <property type="entry name" value="Glyco_transf_8"/>
    <property type="match status" value="2"/>
</dbReference>
<dbReference type="InterPro" id="IPR002495">
    <property type="entry name" value="Glyco_trans_8"/>
</dbReference>
<dbReference type="Gene3D" id="3.90.550.10">
    <property type="entry name" value="Spore Coat Polysaccharide Biosynthesis Protein SpsA, Chain A"/>
    <property type="match status" value="1"/>
</dbReference>
<dbReference type="OrthoDB" id="2014201at2759"/>
<dbReference type="GO" id="GO:0016757">
    <property type="term" value="F:glycosyltransferase activity"/>
    <property type="evidence" value="ECO:0007669"/>
    <property type="project" value="InterPro"/>
</dbReference>
<evidence type="ECO:0000313" key="2">
    <source>
        <dbReference type="Proteomes" id="UP000646827"/>
    </source>
</evidence>
<gene>
    <name evidence="1" type="ORF">INT45_008834</name>
</gene>